<feature type="repeat" description="TPR" evidence="1">
    <location>
        <begin position="57"/>
        <end position="90"/>
    </location>
</feature>
<dbReference type="InterPro" id="IPR019734">
    <property type="entry name" value="TPR_rpt"/>
</dbReference>
<dbReference type="Pfam" id="PF13181">
    <property type="entry name" value="TPR_8"/>
    <property type="match status" value="2"/>
</dbReference>
<accession>A0A1F7RV92</accession>
<proteinExistence type="predicted"/>
<dbReference type="InterPro" id="IPR011990">
    <property type="entry name" value="TPR-like_helical_dom_sf"/>
</dbReference>
<dbReference type="Proteomes" id="UP000178797">
    <property type="component" value="Unassembled WGS sequence"/>
</dbReference>
<evidence type="ECO:0000256" key="2">
    <source>
        <dbReference type="SAM" id="SignalP"/>
    </source>
</evidence>
<dbReference type="AlphaFoldDB" id="A0A1F7RV92"/>
<dbReference type="SUPFAM" id="SSF48452">
    <property type="entry name" value="TPR-like"/>
    <property type="match status" value="1"/>
</dbReference>
<dbReference type="PROSITE" id="PS50005">
    <property type="entry name" value="TPR"/>
    <property type="match status" value="1"/>
</dbReference>
<evidence type="ECO:0000313" key="4">
    <source>
        <dbReference type="Proteomes" id="UP000178797"/>
    </source>
</evidence>
<dbReference type="Gene3D" id="1.25.40.10">
    <property type="entry name" value="Tetratricopeptide repeat domain"/>
    <property type="match status" value="1"/>
</dbReference>
<sequence>MKSIISIFAAALMMLLICSGVFADNGDYSKGVKYYKSTDYKNAIIYLEKYVKTQPDPAAYYMLGYAYYELKNFKKSSMYFNEAYLIAPDFTSKNIPVKAGSYQKQ</sequence>
<dbReference type="SMART" id="SM00028">
    <property type="entry name" value="TPR"/>
    <property type="match status" value="1"/>
</dbReference>
<evidence type="ECO:0000313" key="3">
    <source>
        <dbReference type="EMBL" id="OGL45453.1"/>
    </source>
</evidence>
<feature type="chain" id="PRO_5009532274" description="Outer membrane lipoprotein BamD-like domain-containing protein" evidence="2">
    <location>
        <begin position="24"/>
        <end position="105"/>
    </location>
</feature>
<evidence type="ECO:0008006" key="5">
    <source>
        <dbReference type="Google" id="ProtNLM"/>
    </source>
</evidence>
<reference evidence="3 4" key="1">
    <citation type="journal article" date="2016" name="Nat. Commun.">
        <title>Thousands of microbial genomes shed light on interconnected biogeochemical processes in an aquifer system.</title>
        <authorList>
            <person name="Anantharaman K."/>
            <person name="Brown C.T."/>
            <person name="Hug L.A."/>
            <person name="Sharon I."/>
            <person name="Castelle C.J."/>
            <person name="Probst A.J."/>
            <person name="Thomas B.C."/>
            <person name="Singh A."/>
            <person name="Wilkins M.J."/>
            <person name="Karaoz U."/>
            <person name="Brodie E.L."/>
            <person name="Williams K.H."/>
            <person name="Hubbard S.S."/>
            <person name="Banfield J.F."/>
        </authorList>
    </citation>
    <scope>NUCLEOTIDE SEQUENCE [LARGE SCALE GENOMIC DNA]</scope>
</reference>
<protein>
    <recommendedName>
        <fullName evidence="5">Outer membrane lipoprotein BamD-like domain-containing protein</fullName>
    </recommendedName>
</protein>
<keyword evidence="2" id="KW-0732">Signal</keyword>
<evidence type="ECO:0000256" key="1">
    <source>
        <dbReference type="PROSITE-ProRule" id="PRU00339"/>
    </source>
</evidence>
<dbReference type="EMBL" id="MGDE01000133">
    <property type="protein sequence ID" value="OGL45453.1"/>
    <property type="molecule type" value="Genomic_DNA"/>
</dbReference>
<name>A0A1F7RV92_9BACT</name>
<comment type="caution">
    <text evidence="3">The sequence shown here is derived from an EMBL/GenBank/DDBJ whole genome shotgun (WGS) entry which is preliminary data.</text>
</comment>
<keyword evidence="1" id="KW-0802">TPR repeat</keyword>
<gene>
    <name evidence="3" type="ORF">A2W05_02915</name>
</gene>
<feature type="signal peptide" evidence="2">
    <location>
        <begin position="1"/>
        <end position="23"/>
    </location>
</feature>
<organism evidence="3 4">
    <name type="scientific">Candidatus Schekmanbacteria bacterium RBG_16_38_10</name>
    <dbReference type="NCBI Taxonomy" id="1817879"/>
    <lineage>
        <taxon>Bacteria</taxon>
        <taxon>Candidatus Schekmaniibacteriota</taxon>
    </lineage>
</organism>